<dbReference type="Proteomes" id="UP001162162">
    <property type="component" value="Unassembled WGS sequence"/>
</dbReference>
<evidence type="ECO:0000313" key="2">
    <source>
        <dbReference type="Proteomes" id="UP001162162"/>
    </source>
</evidence>
<evidence type="ECO:0008006" key="3">
    <source>
        <dbReference type="Google" id="ProtNLM"/>
    </source>
</evidence>
<dbReference type="EMBL" id="JAPWTK010000050">
    <property type="protein sequence ID" value="KAJ8954157.1"/>
    <property type="molecule type" value="Genomic_DNA"/>
</dbReference>
<comment type="caution">
    <text evidence="1">The sequence shown here is derived from an EMBL/GenBank/DDBJ whole genome shotgun (WGS) entry which is preliminary data.</text>
</comment>
<dbReference type="AlphaFoldDB" id="A0AAV8YRZ0"/>
<dbReference type="Gene3D" id="3.30.420.10">
    <property type="entry name" value="Ribonuclease H-like superfamily/Ribonuclease H"/>
    <property type="match status" value="1"/>
</dbReference>
<protein>
    <recommendedName>
        <fullName evidence="3">DUF4817 domain-containing protein</fullName>
    </recommendedName>
</protein>
<dbReference type="PANTHER" id="PTHR47326">
    <property type="entry name" value="TRANSPOSABLE ELEMENT TC3 TRANSPOSASE-LIKE PROTEIN"/>
    <property type="match status" value="1"/>
</dbReference>
<name>A0AAV8YRZ0_9CUCU</name>
<evidence type="ECO:0000313" key="1">
    <source>
        <dbReference type="EMBL" id="KAJ8954157.1"/>
    </source>
</evidence>
<dbReference type="GO" id="GO:0003676">
    <property type="term" value="F:nucleic acid binding"/>
    <property type="evidence" value="ECO:0007669"/>
    <property type="project" value="InterPro"/>
</dbReference>
<accession>A0AAV8YRZ0</accession>
<gene>
    <name evidence="1" type="ORF">NQ318_005751</name>
</gene>
<proteinExistence type="predicted"/>
<dbReference type="InterPro" id="IPR036397">
    <property type="entry name" value="RNaseH_sf"/>
</dbReference>
<reference evidence="1" key="1">
    <citation type="journal article" date="2023" name="Insect Mol. Biol.">
        <title>Genome sequencing provides insights into the evolution of gene families encoding plant cell wall-degrading enzymes in longhorned beetles.</title>
        <authorList>
            <person name="Shin N.R."/>
            <person name="Okamura Y."/>
            <person name="Kirsch R."/>
            <person name="Pauchet Y."/>
        </authorList>
    </citation>
    <scope>NUCLEOTIDE SEQUENCE</scope>
    <source>
        <strain evidence="1">AMC_N1</strain>
    </source>
</reference>
<dbReference type="PANTHER" id="PTHR47326:SF1">
    <property type="entry name" value="HTH PSQ-TYPE DOMAIN-CONTAINING PROTEIN"/>
    <property type="match status" value="1"/>
</dbReference>
<keyword evidence="2" id="KW-1185">Reference proteome</keyword>
<sequence length="178" mass="21222">MDVQEQRPMNEDTRTVCQLIKKFRETGNVKDVKRIGRPKSATSEEKALNVLLTIEETPQVSTREVTDNLEISNNFKKEKIHPYKLQLIYELNEDDFDRRMDFCEYTMERCNADENFASNIVFSNEATFMQNGTLNRHNCRYWARANPHWVQEAHTQYPQKSKCVDRHDKRTYHRPIFS</sequence>
<organism evidence="1 2">
    <name type="scientific">Aromia moschata</name>
    <dbReference type="NCBI Taxonomy" id="1265417"/>
    <lineage>
        <taxon>Eukaryota</taxon>
        <taxon>Metazoa</taxon>
        <taxon>Ecdysozoa</taxon>
        <taxon>Arthropoda</taxon>
        <taxon>Hexapoda</taxon>
        <taxon>Insecta</taxon>
        <taxon>Pterygota</taxon>
        <taxon>Neoptera</taxon>
        <taxon>Endopterygota</taxon>
        <taxon>Coleoptera</taxon>
        <taxon>Polyphaga</taxon>
        <taxon>Cucujiformia</taxon>
        <taxon>Chrysomeloidea</taxon>
        <taxon>Cerambycidae</taxon>
        <taxon>Cerambycinae</taxon>
        <taxon>Callichromatini</taxon>
        <taxon>Aromia</taxon>
    </lineage>
</organism>